<dbReference type="EMBL" id="JJPW01000070">
    <property type="protein sequence ID" value="KKG99371.1"/>
    <property type="molecule type" value="Genomic_DNA"/>
</dbReference>
<evidence type="ECO:0000313" key="6">
    <source>
        <dbReference type="Proteomes" id="UP000033835"/>
    </source>
</evidence>
<evidence type="ECO:0000313" key="3">
    <source>
        <dbReference type="EMBL" id="KKG99371.1"/>
    </source>
</evidence>
<dbReference type="EMBL" id="JJPU01000046">
    <property type="protein sequence ID" value="KKH00364.1"/>
    <property type="molecule type" value="Genomic_DNA"/>
</dbReference>
<dbReference type="InterPro" id="IPR050194">
    <property type="entry name" value="Glycosyltransferase_grp1"/>
</dbReference>
<dbReference type="AlphaFoldDB" id="A0A0F8JD91"/>
<dbReference type="EMBL" id="JJPV01000023">
    <property type="protein sequence ID" value="KKH02833.1"/>
    <property type="molecule type" value="Genomic_DNA"/>
</dbReference>
<dbReference type="InterPro" id="IPR001296">
    <property type="entry name" value="Glyco_trans_1"/>
</dbReference>
<proteinExistence type="predicted"/>
<evidence type="ECO:0000259" key="2">
    <source>
        <dbReference type="Pfam" id="PF13439"/>
    </source>
</evidence>
<dbReference type="Pfam" id="PF00534">
    <property type="entry name" value="Glycos_transf_1"/>
    <property type="match status" value="1"/>
</dbReference>
<dbReference type="Proteomes" id="UP000034253">
    <property type="component" value="Unassembled WGS sequence"/>
</dbReference>
<comment type="caution">
    <text evidence="3">The sequence shown here is derived from an EMBL/GenBank/DDBJ whole genome shotgun (WGS) entry which is preliminary data.</text>
</comment>
<evidence type="ECO:0000313" key="8">
    <source>
        <dbReference type="Proteomes" id="UP000034468"/>
    </source>
</evidence>
<organism evidence="3 7">
    <name type="scientific">Methanosarcina mazei</name>
    <name type="common">Methanosarcina frisia</name>
    <dbReference type="NCBI Taxonomy" id="2209"/>
    <lineage>
        <taxon>Archaea</taxon>
        <taxon>Methanobacteriati</taxon>
        <taxon>Methanobacteriota</taxon>
        <taxon>Stenosarchaea group</taxon>
        <taxon>Methanomicrobia</taxon>
        <taxon>Methanosarcinales</taxon>
        <taxon>Methanosarcinaceae</taxon>
        <taxon>Methanosarcina</taxon>
    </lineage>
</organism>
<dbReference type="Gene3D" id="3.40.50.2000">
    <property type="entry name" value="Glycogen Phosphorylase B"/>
    <property type="match status" value="2"/>
</dbReference>
<dbReference type="Pfam" id="PF13439">
    <property type="entry name" value="Glyco_transf_4"/>
    <property type="match status" value="1"/>
</dbReference>
<dbReference type="PATRIC" id="fig|2209.45.peg.2078"/>
<accession>A0A0F8JD91</accession>
<evidence type="ECO:0000313" key="4">
    <source>
        <dbReference type="EMBL" id="KKH00364.1"/>
    </source>
</evidence>
<dbReference type="RefSeq" id="WP_048039487.1">
    <property type="nucleotide sequence ID" value="NZ_JJPU01000046.1"/>
</dbReference>
<feature type="domain" description="Glycosyltransferase subfamily 4-like N-terminal" evidence="2">
    <location>
        <begin position="17"/>
        <end position="189"/>
    </location>
</feature>
<protein>
    <recommendedName>
        <fullName evidence="9">Glycosyltransferase</fullName>
    </recommendedName>
</protein>
<sequence>MKILYVVSGFAPAWGLGGGVRASYELSKEMASRGHDVVVYTTDIFDHKTRINYEHKNWDGVKTYYFKTISNHLAKKQFNFPPQIMYHLMKNISSFDIVHIHEYRTVNSTLTAYFAKKKGIPYIIQAHGSVSTTIGMIKLKKLYDLLIGHNILKNASKVVALNEMEVGQYLEMGVDENQIEIVPNGINVSDFKNLPTKGIFKRKYGIKEDEKIILFLGRINKIKGIDLLISAFSDLIQKFQNVKLVIVGPDDGFRSILERQIKDLTIENSVVFTGPLYEHDKLEAYVDADVYVLPSRYEMFPNTVLESCLCGTPVIITDRCGISDIVDNNLGSVVKFDKNELECAVLRFLNEDLKHNMFFSCSSIVKTNFSWSSILSQIEHLYENVIRY</sequence>
<evidence type="ECO:0000313" key="7">
    <source>
        <dbReference type="Proteomes" id="UP000034253"/>
    </source>
</evidence>
<dbReference type="SUPFAM" id="SSF53756">
    <property type="entry name" value="UDP-Glycosyltransferase/glycogen phosphorylase"/>
    <property type="match status" value="1"/>
</dbReference>
<gene>
    <name evidence="3" type="ORF">DU56_04710</name>
    <name evidence="4" type="ORF">DU66_09385</name>
    <name evidence="5" type="ORF">DU68_01475</name>
</gene>
<dbReference type="PANTHER" id="PTHR45947">
    <property type="entry name" value="SULFOQUINOVOSYL TRANSFERASE SQD2"/>
    <property type="match status" value="1"/>
</dbReference>
<feature type="domain" description="Glycosyl transferase family 1" evidence="1">
    <location>
        <begin position="200"/>
        <end position="354"/>
    </location>
</feature>
<dbReference type="PANTHER" id="PTHR45947:SF3">
    <property type="entry name" value="SULFOQUINOVOSYL TRANSFERASE SQD2"/>
    <property type="match status" value="1"/>
</dbReference>
<name>A0A0F8JD91_METMZ</name>
<dbReference type="Proteomes" id="UP000034468">
    <property type="component" value="Unassembled WGS sequence"/>
</dbReference>
<dbReference type="GO" id="GO:0016757">
    <property type="term" value="F:glycosyltransferase activity"/>
    <property type="evidence" value="ECO:0007669"/>
    <property type="project" value="InterPro"/>
</dbReference>
<dbReference type="InterPro" id="IPR028098">
    <property type="entry name" value="Glyco_trans_4-like_N"/>
</dbReference>
<reference evidence="6 7" key="1">
    <citation type="journal article" date="2015" name="ISME J.">
        <title>Genomic and phenotypic differentiation among Methanosarcina mazei populations from Columbia River sediment.</title>
        <authorList>
            <person name="Youngblut N.D."/>
            <person name="Wirth J.S."/>
            <person name="Henriksen J.R."/>
            <person name="Smith M."/>
            <person name="Simon H."/>
            <person name="Metcalf W.W."/>
            <person name="Whitaker R.J."/>
        </authorList>
    </citation>
    <scope>NUCLEOTIDE SEQUENCE [LARGE SCALE GENOMIC DNA]</scope>
    <source>
        <strain evidence="4 8">3.H.M.1B.1</strain>
        <strain evidence="5 6">3.H.M.1B.2</strain>
        <strain evidence="3 7">3.H.M.1B.5</strain>
    </source>
</reference>
<evidence type="ECO:0008006" key="9">
    <source>
        <dbReference type="Google" id="ProtNLM"/>
    </source>
</evidence>
<evidence type="ECO:0000313" key="5">
    <source>
        <dbReference type="EMBL" id="KKH02833.1"/>
    </source>
</evidence>
<dbReference type="Proteomes" id="UP000033835">
    <property type="component" value="Unassembled WGS sequence"/>
</dbReference>
<evidence type="ECO:0000259" key="1">
    <source>
        <dbReference type="Pfam" id="PF00534"/>
    </source>
</evidence>